<reference evidence="2 3" key="1">
    <citation type="submission" date="2019-08" db="EMBL/GenBank/DDBJ databases">
        <title>The genome sequence of a newly discovered highly antifungal drug resistant Aspergillus species, Aspergillus tanneri NIH 1004.</title>
        <authorList>
            <person name="Mounaud S."/>
            <person name="Singh I."/>
            <person name="Joardar V."/>
            <person name="Pakala S."/>
            <person name="Pakala S."/>
            <person name="Venepally P."/>
            <person name="Chung J.K."/>
            <person name="Losada L."/>
            <person name="Nierman W.C."/>
        </authorList>
    </citation>
    <scope>NUCLEOTIDE SEQUENCE [LARGE SCALE GENOMIC DNA]</scope>
    <source>
        <strain evidence="2 3">NIH1004</strain>
    </source>
</reference>
<organism evidence="2 3">
    <name type="scientific">Aspergillus tanneri</name>
    <dbReference type="NCBI Taxonomy" id="1220188"/>
    <lineage>
        <taxon>Eukaryota</taxon>
        <taxon>Fungi</taxon>
        <taxon>Dikarya</taxon>
        <taxon>Ascomycota</taxon>
        <taxon>Pezizomycotina</taxon>
        <taxon>Eurotiomycetes</taxon>
        <taxon>Eurotiomycetidae</taxon>
        <taxon>Eurotiales</taxon>
        <taxon>Aspergillaceae</taxon>
        <taxon>Aspergillus</taxon>
        <taxon>Aspergillus subgen. Circumdati</taxon>
    </lineage>
</organism>
<dbReference type="EMBL" id="QUQM01000008">
    <property type="protein sequence ID" value="KAA8642600.1"/>
    <property type="molecule type" value="Genomic_DNA"/>
</dbReference>
<evidence type="ECO:0000256" key="1">
    <source>
        <dbReference type="SAM" id="MobiDB-lite"/>
    </source>
</evidence>
<proteinExistence type="predicted"/>
<evidence type="ECO:0000313" key="2">
    <source>
        <dbReference type="EMBL" id="KAA8642600.1"/>
    </source>
</evidence>
<dbReference type="GeneID" id="54334246"/>
<gene>
    <name evidence="2" type="ORF">ATNIH1004_011545</name>
</gene>
<name>A0A5M9MAY4_9EURO</name>
<dbReference type="Proteomes" id="UP000324241">
    <property type="component" value="Unassembled WGS sequence"/>
</dbReference>
<accession>A0A5M9MAY4</accession>
<comment type="caution">
    <text evidence="2">The sequence shown here is derived from an EMBL/GenBank/DDBJ whole genome shotgun (WGS) entry which is preliminary data.</text>
</comment>
<evidence type="ECO:0000313" key="3">
    <source>
        <dbReference type="Proteomes" id="UP000324241"/>
    </source>
</evidence>
<protein>
    <submittedName>
        <fullName evidence="2">Uncharacterized protein</fullName>
    </submittedName>
</protein>
<dbReference type="RefSeq" id="XP_033421962.1">
    <property type="nucleotide sequence ID" value="XM_033576107.1"/>
</dbReference>
<dbReference type="AlphaFoldDB" id="A0A5M9MAY4"/>
<feature type="region of interest" description="Disordered" evidence="1">
    <location>
        <begin position="75"/>
        <end position="106"/>
    </location>
</feature>
<feature type="compositionally biased region" description="Low complexity" evidence="1">
    <location>
        <begin position="75"/>
        <end position="84"/>
    </location>
</feature>
<sequence length="123" mass="13582">MGPKKGKAPARDESPYCTPGPSSPAIIRPLPRDTASEEEEDDRMEYVSRDQFRDLQAQLQNQQTQMQQIIELIQRSQSPLLSTPTPNPKPTSTALPPPSEDDAGRASIIQAVSAMRKDVGRKL</sequence>
<feature type="region of interest" description="Disordered" evidence="1">
    <location>
        <begin position="1"/>
        <end position="45"/>
    </location>
</feature>